<dbReference type="STRING" id="574566.I0YYN5"/>
<dbReference type="GO" id="GO:0045277">
    <property type="term" value="C:respiratory chain complex IV"/>
    <property type="evidence" value="ECO:0007669"/>
    <property type="project" value="InterPro"/>
</dbReference>
<dbReference type="InterPro" id="IPR036972">
    <property type="entry name" value="Cyt_c_oxidase_su5b_sf"/>
</dbReference>
<evidence type="ECO:0000313" key="4">
    <source>
        <dbReference type="Proteomes" id="UP000007264"/>
    </source>
</evidence>
<comment type="caution">
    <text evidence="3">The sequence shown here is derived from an EMBL/GenBank/DDBJ whole genome shotgun (WGS) entry which is preliminary data.</text>
</comment>
<dbReference type="SUPFAM" id="SSF57802">
    <property type="entry name" value="Rubredoxin-like"/>
    <property type="match status" value="1"/>
</dbReference>
<dbReference type="GO" id="GO:0046872">
    <property type="term" value="F:metal ion binding"/>
    <property type="evidence" value="ECO:0007669"/>
    <property type="project" value="UniProtKB-KW"/>
</dbReference>
<dbReference type="EMBL" id="AGSI01000007">
    <property type="protein sequence ID" value="EIE23504.1"/>
    <property type="molecule type" value="Genomic_DNA"/>
</dbReference>
<dbReference type="eggNOG" id="ENOG502SVST">
    <property type="taxonomic scope" value="Eukaryota"/>
</dbReference>
<organism evidence="3 4">
    <name type="scientific">Coccomyxa subellipsoidea (strain C-169)</name>
    <name type="common">Green microalga</name>
    <dbReference type="NCBI Taxonomy" id="574566"/>
    <lineage>
        <taxon>Eukaryota</taxon>
        <taxon>Viridiplantae</taxon>
        <taxon>Chlorophyta</taxon>
        <taxon>core chlorophytes</taxon>
        <taxon>Trebouxiophyceae</taxon>
        <taxon>Trebouxiophyceae incertae sedis</taxon>
        <taxon>Coccomyxaceae</taxon>
        <taxon>Coccomyxa</taxon>
        <taxon>Coccomyxa subellipsoidea</taxon>
    </lineage>
</organism>
<evidence type="ECO:0000256" key="1">
    <source>
        <dbReference type="ARBA" id="ARBA00022723"/>
    </source>
</evidence>
<dbReference type="Pfam" id="PF01215">
    <property type="entry name" value="COX5B"/>
    <property type="match status" value="1"/>
</dbReference>
<proteinExistence type="predicted"/>
<keyword evidence="2" id="KW-0862">Zinc</keyword>
<dbReference type="PANTHER" id="PTHR10122">
    <property type="entry name" value="CYTOCHROME C OXIDASE SUBUNIT 5B, MITOCHONDRIAL"/>
    <property type="match status" value="1"/>
</dbReference>
<keyword evidence="1" id="KW-0479">Metal-binding</keyword>
<gene>
    <name evidence="3" type="ORF">COCSUDRAFT_53359</name>
</gene>
<dbReference type="Proteomes" id="UP000007264">
    <property type="component" value="Unassembled WGS sequence"/>
</dbReference>
<protein>
    <submittedName>
        <fullName evidence="3">Uncharacterized protein</fullName>
    </submittedName>
</protein>
<accession>I0YYN5</accession>
<dbReference type="PANTHER" id="PTHR10122:SF0">
    <property type="entry name" value="CYTOCHROME C OXIDASE SUBUNIT 5B, ISOFORM A-RELATED"/>
    <property type="match status" value="1"/>
</dbReference>
<dbReference type="Gene3D" id="2.60.11.10">
    <property type="entry name" value="Cytochrome c oxidase, subunit Vb"/>
    <property type="match status" value="1"/>
</dbReference>
<dbReference type="GO" id="GO:0006123">
    <property type="term" value="P:mitochondrial electron transport, cytochrome c to oxygen"/>
    <property type="evidence" value="ECO:0007669"/>
    <property type="project" value="InterPro"/>
</dbReference>
<sequence length="161" mass="17887">MSRLGRLPWRLATRALCSPCSVQVTVSAQPPLLSRLASAVQSIDYRSSWHKELHTTGPTFASGDVTLDLEHATGLERAEMEGQLHNKDIFHEDWLDAPFGTEDKPVEVTSSFSERIVGVPDPYDDSIIWWGHIEEGQPPKQLVEGGEFFVLKRVGGDSHGH</sequence>
<dbReference type="PROSITE" id="PS51359">
    <property type="entry name" value="COX5B_2"/>
    <property type="match status" value="1"/>
</dbReference>
<dbReference type="InterPro" id="IPR002124">
    <property type="entry name" value="Cyt_c_oxidase_su5b"/>
</dbReference>
<reference evidence="3 4" key="1">
    <citation type="journal article" date="2012" name="Genome Biol.">
        <title>The genome of the polar eukaryotic microalga coccomyxa subellipsoidea reveals traits of cold adaptation.</title>
        <authorList>
            <person name="Blanc G."/>
            <person name="Agarkova I."/>
            <person name="Grimwood J."/>
            <person name="Kuo A."/>
            <person name="Brueggeman A."/>
            <person name="Dunigan D."/>
            <person name="Gurnon J."/>
            <person name="Ladunga I."/>
            <person name="Lindquist E."/>
            <person name="Lucas S."/>
            <person name="Pangilinan J."/>
            <person name="Proschold T."/>
            <person name="Salamov A."/>
            <person name="Schmutz J."/>
            <person name="Weeks D."/>
            <person name="Yamada T."/>
            <person name="Claverie J.M."/>
            <person name="Grigoriev I."/>
            <person name="Van Etten J."/>
            <person name="Lomsadze A."/>
            <person name="Borodovsky M."/>
        </authorList>
    </citation>
    <scope>NUCLEOTIDE SEQUENCE [LARGE SCALE GENOMIC DNA]</scope>
    <source>
        <strain evidence="3 4">C-169</strain>
    </source>
</reference>
<keyword evidence="4" id="KW-1185">Reference proteome</keyword>
<dbReference type="RefSeq" id="XP_005648048.1">
    <property type="nucleotide sequence ID" value="XM_005647991.1"/>
</dbReference>
<evidence type="ECO:0000256" key="2">
    <source>
        <dbReference type="ARBA" id="ARBA00022833"/>
    </source>
</evidence>
<dbReference type="AlphaFoldDB" id="I0YYN5"/>
<name>I0YYN5_COCSC</name>
<dbReference type="KEGG" id="csl:COCSUDRAFT_53359"/>
<dbReference type="OrthoDB" id="10249250at2759"/>
<evidence type="ECO:0000313" key="3">
    <source>
        <dbReference type="EMBL" id="EIE23504.1"/>
    </source>
</evidence>
<dbReference type="GO" id="GO:0005740">
    <property type="term" value="C:mitochondrial envelope"/>
    <property type="evidence" value="ECO:0007669"/>
    <property type="project" value="InterPro"/>
</dbReference>
<dbReference type="GeneID" id="17041496"/>